<accession>A0AAW4MT20</accession>
<name>A0AAW4MT20_9FIRM</name>
<dbReference type="AlphaFoldDB" id="A0AAW4MT20"/>
<dbReference type="Proteomes" id="UP001196408">
    <property type="component" value="Unassembled WGS sequence"/>
</dbReference>
<reference evidence="1 4" key="1">
    <citation type="submission" date="2021-06" db="EMBL/GenBank/DDBJ databases">
        <title>Collection of gut derived symbiotic bacterial strains cultured from healthy donors.</title>
        <authorList>
            <person name="Lin H."/>
            <person name="Littmann E."/>
            <person name="Pamer E.G."/>
        </authorList>
    </citation>
    <scope>NUCLEOTIDE SEQUENCE</scope>
    <source>
        <strain evidence="2 4">MSK.21.70</strain>
        <strain evidence="1">MSK.21.82</strain>
    </source>
</reference>
<protein>
    <recommendedName>
        <fullName evidence="5">4Fe-4S ferredoxin-type domain-containing protein</fullName>
    </recommendedName>
</protein>
<evidence type="ECO:0000313" key="4">
    <source>
        <dbReference type="Proteomes" id="UP001197492"/>
    </source>
</evidence>
<sequence>MKEEELKLLENEFCLGCARSCDLLQPNCERGLVKMQEILEEYKKRDD</sequence>
<comment type="caution">
    <text evidence="1">The sequence shown here is derived from an EMBL/GenBank/DDBJ whole genome shotgun (WGS) entry which is preliminary data.</text>
</comment>
<dbReference type="RefSeq" id="WP_217747693.1">
    <property type="nucleotide sequence ID" value="NZ_JAHOEB010000033.1"/>
</dbReference>
<dbReference type="Proteomes" id="UP001197492">
    <property type="component" value="Unassembled WGS sequence"/>
</dbReference>
<evidence type="ECO:0000313" key="1">
    <source>
        <dbReference type="EMBL" id="MBV3382877.1"/>
    </source>
</evidence>
<gene>
    <name evidence="1" type="ORF">KSV97_06515</name>
    <name evidence="2" type="ORF">KSW06_06545</name>
</gene>
<dbReference type="EMBL" id="JAHOEF010000035">
    <property type="protein sequence ID" value="MBV3382877.1"/>
    <property type="molecule type" value="Genomic_DNA"/>
</dbReference>
<evidence type="ECO:0000313" key="2">
    <source>
        <dbReference type="EMBL" id="MBV3392912.1"/>
    </source>
</evidence>
<dbReference type="GeneID" id="301324644"/>
<dbReference type="EMBL" id="JAHOEL010000034">
    <property type="protein sequence ID" value="MBV3392912.1"/>
    <property type="molecule type" value="Genomic_DNA"/>
</dbReference>
<evidence type="ECO:0000313" key="3">
    <source>
        <dbReference type="Proteomes" id="UP001196408"/>
    </source>
</evidence>
<keyword evidence="4" id="KW-1185">Reference proteome</keyword>
<organism evidence="1 3">
    <name type="scientific">Catenibacterium mitsuokai</name>
    <dbReference type="NCBI Taxonomy" id="100886"/>
    <lineage>
        <taxon>Bacteria</taxon>
        <taxon>Bacillati</taxon>
        <taxon>Bacillota</taxon>
        <taxon>Erysipelotrichia</taxon>
        <taxon>Erysipelotrichales</taxon>
        <taxon>Coprobacillaceae</taxon>
        <taxon>Catenibacterium</taxon>
    </lineage>
</organism>
<evidence type="ECO:0008006" key="5">
    <source>
        <dbReference type="Google" id="ProtNLM"/>
    </source>
</evidence>
<proteinExistence type="predicted"/>